<dbReference type="AlphaFoldDB" id="A0A835IWT5"/>
<reference evidence="2 3" key="1">
    <citation type="submission" date="2020-10" db="EMBL/GenBank/DDBJ databases">
        <title>The Coptis chinensis genome and diversification of protoberbering-type alkaloids.</title>
        <authorList>
            <person name="Wang B."/>
            <person name="Shu S."/>
            <person name="Song C."/>
            <person name="Liu Y."/>
        </authorList>
    </citation>
    <scope>NUCLEOTIDE SEQUENCE [LARGE SCALE GENOMIC DNA]</scope>
    <source>
        <strain evidence="2">HL-2020</strain>
        <tissue evidence="2">Leaf</tissue>
    </source>
</reference>
<dbReference type="GO" id="GO:0008270">
    <property type="term" value="F:zinc ion binding"/>
    <property type="evidence" value="ECO:0007669"/>
    <property type="project" value="InterPro"/>
</dbReference>
<evidence type="ECO:0000256" key="1">
    <source>
        <dbReference type="SAM" id="SignalP"/>
    </source>
</evidence>
<dbReference type="OrthoDB" id="10031169at2759"/>
<dbReference type="InterPro" id="IPR042097">
    <property type="entry name" value="Aminopeptidase_N-like_N_sf"/>
</dbReference>
<comment type="caution">
    <text evidence="2">The sequence shown here is derived from an EMBL/GenBank/DDBJ whole genome shotgun (WGS) entry which is preliminary data.</text>
</comment>
<evidence type="ECO:0000313" key="2">
    <source>
        <dbReference type="EMBL" id="KAF9622993.1"/>
    </source>
</evidence>
<keyword evidence="3" id="KW-1185">Reference proteome</keyword>
<organism evidence="2 3">
    <name type="scientific">Coptis chinensis</name>
    <dbReference type="NCBI Taxonomy" id="261450"/>
    <lineage>
        <taxon>Eukaryota</taxon>
        <taxon>Viridiplantae</taxon>
        <taxon>Streptophyta</taxon>
        <taxon>Embryophyta</taxon>
        <taxon>Tracheophyta</taxon>
        <taxon>Spermatophyta</taxon>
        <taxon>Magnoliopsida</taxon>
        <taxon>Ranunculales</taxon>
        <taxon>Ranunculaceae</taxon>
        <taxon>Coptidoideae</taxon>
        <taxon>Coptis</taxon>
    </lineage>
</organism>
<feature type="chain" id="PRO_5032482412" evidence="1">
    <location>
        <begin position="21"/>
        <end position="86"/>
    </location>
</feature>
<proteinExistence type="predicted"/>
<feature type="signal peptide" evidence="1">
    <location>
        <begin position="1"/>
        <end position="20"/>
    </location>
</feature>
<sequence length="86" mass="9926">MSAFFFLSVCILVSILLSNGNLIEQGELEGGRHYVLWEDPFKKPCYLFVLVLWKAGKPEMKHLSLTQVFGLEYDPDIFNIVSLFRL</sequence>
<dbReference type="PANTHER" id="PTHR46322:SF1">
    <property type="entry name" value="PUROMYCIN-SENSITIVE AMINOPEPTIDASE"/>
    <property type="match status" value="1"/>
</dbReference>
<dbReference type="PANTHER" id="PTHR46322">
    <property type="entry name" value="PUROMYCIN-SENSITIVE AMINOPEPTIDASE"/>
    <property type="match status" value="1"/>
</dbReference>
<dbReference type="Proteomes" id="UP000631114">
    <property type="component" value="Unassembled WGS sequence"/>
</dbReference>
<dbReference type="Gene3D" id="2.60.40.1730">
    <property type="entry name" value="tricorn interacting facor f3 domain"/>
    <property type="match status" value="1"/>
</dbReference>
<protein>
    <submittedName>
        <fullName evidence="2">Uncharacterized protein</fullName>
    </submittedName>
</protein>
<accession>A0A835IWT5</accession>
<dbReference type="GO" id="GO:0009507">
    <property type="term" value="C:chloroplast"/>
    <property type="evidence" value="ECO:0007669"/>
    <property type="project" value="TreeGrafter"/>
</dbReference>
<gene>
    <name evidence="2" type="ORF">IFM89_035708</name>
</gene>
<dbReference type="InterPro" id="IPR012779">
    <property type="entry name" value="Peptidase_M1_pepN"/>
</dbReference>
<name>A0A835IWT5_9MAGN</name>
<dbReference type="EMBL" id="JADFTS010000002">
    <property type="protein sequence ID" value="KAF9622993.1"/>
    <property type="molecule type" value="Genomic_DNA"/>
</dbReference>
<evidence type="ECO:0000313" key="3">
    <source>
        <dbReference type="Proteomes" id="UP000631114"/>
    </source>
</evidence>
<keyword evidence="1" id="KW-0732">Signal</keyword>
<dbReference type="SUPFAM" id="SSF63737">
    <property type="entry name" value="Leukotriene A4 hydrolase N-terminal domain"/>
    <property type="match status" value="1"/>
</dbReference>